<organism evidence="1 2">
    <name type="scientific">Clitoria ternatea</name>
    <name type="common">Butterfly pea</name>
    <dbReference type="NCBI Taxonomy" id="43366"/>
    <lineage>
        <taxon>Eukaryota</taxon>
        <taxon>Viridiplantae</taxon>
        <taxon>Streptophyta</taxon>
        <taxon>Embryophyta</taxon>
        <taxon>Tracheophyta</taxon>
        <taxon>Spermatophyta</taxon>
        <taxon>Magnoliopsida</taxon>
        <taxon>eudicotyledons</taxon>
        <taxon>Gunneridae</taxon>
        <taxon>Pentapetalae</taxon>
        <taxon>rosids</taxon>
        <taxon>fabids</taxon>
        <taxon>Fabales</taxon>
        <taxon>Fabaceae</taxon>
        <taxon>Papilionoideae</taxon>
        <taxon>50 kb inversion clade</taxon>
        <taxon>NPAAA clade</taxon>
        <taxon>indigoferoid/millettioid clade</taxon>
        <taxon>Phaseoleae</taxon>
        <taxon>Clitoria</taxon>
    </lineage>
</organism>
<evidence type="ECO:0000313" key="2">
    <source>
        <dbReference type="Proteomes" id="UP001359559"/>
    </source>
</evidence>
<sequence>MEKPVARFRGRPWKRRREEDATIAGDQTFFSKRRRRDRLFWLQRASFTGYQDKTFKHPSSIVGIPRNDPSSIL</sequence>
<reference evidence="1 2" key="1">
    <citation type="submission" date="2024-01" db="EMBL/GenBank/DDBJ databases">
        <title>The genomes of 5 underutilized Papilionoideae crops provide insights into root nodulation and disease resistance.</title>
        <authorList>
            <person name="Yuan L."/>
        </authorList>
    </citation>
    <scope>NUCLEOTIDE SEQUENCE [LARGE SCALE GENOMIC DNA]</scope>
    <source>
        <strain evidence="1">LY-2023</strain>
        <tissue evidence="1">Leaf</tissue>
    </source>
</reference>
<gene>
    <name evidence="1" type="ORF">RJT34_15653</name>
</gene>
<evidence type="ECO:0000313" key="1">
    <source>
        <dbReference type="EMBL" id="KAK7292799.1"/>
    </source>
</evidence>
<name>A0AAN9J6U1_CLITE</name>
<keyword evidence="2" id="KW-1185">Reference proteome</keyword>
<proteinExistence type="predicted"/>
<protein>
    <submittedName>
        <fullName evidence="1">Uncharacterized protein</fullName>
    </submittedName>
</protein>
<accession>A0AAN9J6U1</accession>
<dbReference type="AlphaFoldDB" id="A0AAN9J6U1"/>
<comment type="caution">
    <text evidence="1">The sequence shown here is derived from an EMBL/GenBank/DDBJ whole genome shotgun (WGS) entry which is preliminary data.</text>
</comment>
<dbReference type="EMBL" id="JAYKXN010000004">
    <property type="protein sequence ID" value="KAK7292799.1"/>
    <property type="molecule type" value="Genomic_DNA"/>
</dbReference>
<dbReference type="Proteomes" id="UP001359559">
    <property type="component" value="Unassembled WGS sequence"/>
</dbReference>